<dbReference type="GeneID" id="123100762"/>
<proteinExistence type="predicted"/>
<feature type="domain" description="PGG" evidence="2">
    <location>
        <begin position="80"/>
        <end position="150"/>
    </location>
</feature>
<dbReference type="Gramene" id="TraesWEE_scaffold_113605_01G000500.1">
    <property type="protein sequence ID" value="TraesWEE_scaffold_113605_01G000500.1"/>
    <property type="gene ID" value="TraesWEE_scaffold_113605_01G000500"/>
</dbReference>
<dbReference type="Proteomes" id="UP000019116">
    <property type="component" value="Chromosome Un"/>
</dbReference>
<keyword evidence="1" id="KW-1133">Transmembrane helix</keyword>
<feature type="transmembrane region" description="Helical" evidence="1">
    <location>
        <begin position="282"/>
        <end position="299"/>
    </location>
</feature>
<organism evidence="3">
    <name type="scientific">Triticum aestivum</name>
    <name type="common">Wheat</name>
    <dbReference type="NCBI Taxonomy" id="4565"/>
    <lineage>
        <taxon>Eukaryota</taxon>
        <taxon>Viridiplantae</taxon>
        <taxon>Streptophyta</taxon>
        <taxon>Embryophyta</taxon>
        <taxon>Tracheophyta</taxon>
        <taxon>Spermatophyta</taxon>
        <taxon>Magnoliopsida</taxon>
        <taxon>Liliopsida</taxon>
        <taxon>Poales</taxon>
        <taxon>Poaceae</taxon>
        <taxon>BOP clade</taxon>
        <taxon>Pooideae</taxon>
        <taxon>Triticodae</taxon>
        <taxon>Triticeae</taxon>
        <taxon>Triticinae</taxon>
        <taxon>Triticum</taxon>
    </lineage>
</organism>
<dbReference type="PANTHER" id="PTHR24177">
    <property type="entry name" value="CASKIN"/>
    <property type="match status" value="1"/>
</dbReference>
<evidence type="ECO:0000259" key="2">
    <source>
        <dbReference type="Pfam" id="PF13962"/>
    </source>
</evidence>
<feature type="transmembrane region" description="Helical" evidence="1">
    <location>
        <begin position="846"/>
        <end position="865"/>
    </location>
</feature>
<dbReference type="Gramene" id="TraesPARA_EIv1.0_1500030.1">
    <property type="protein sequence ID" value="TraesPARA_EIv1.0_1500030.1.CDS1"/>
    <property type="gene ID" value="TraesPARA_EIv1.0_1500030"/>
</dbReference>
<dbReference type="Pfam" id="PF13962">
    <property type="entry name" value="PGG"/>
    <property type="match status" value="6"/>
</dbReference>
<feature type="transmembrane region" description="Helical" evidence="1">
    <location>
        <begin position="449"/>
        <end position="466"/>
    </location>
</feature>
<feature type="transmembrane region" description="Helical" evidence="1">
    <location>
        <begin position="370"/>
        <end position="387"/>
    </location>
</feature>
<dbReference type="EnsemblPlants" id="TraesCSU02G125600.1">
    <property type="protein sequence ID" value="TraesCSU02G125600.1.cds1"/>
    <property type="gene ID" value="TraesCSU02G125600"/>
</dbReference>
<dbReference type="OrthoDB" id="665339at2759"/>
<feature type="transmembrane region" description="Helical" evidence="1">
    <location>
        <begin position="626"/>
        <end position="643"/>
    </location>
</feature>
<dbReference type="KEGG" id="taes:123100762"/>
<gene>
    <name evidence="3" type="primary">LOC123100762</name>
</gene>
<dbReference type="Gramene" id="TraesJAG1D03G00574940.1">
    <property type="protein sequence ID" value="TraesJAG1D03G00574940.1.CDS1"/>
    <property type="gene ID" value="TraesJAG1D03G00574940"/>
</dbReference>
<feature type="transmembrane region" description="Helical" evidence="1">
    <location>
        <begin position="19"/>
        <end position="36"/>
    </location>
</feature>
<keyword evidence="1" id="KW-0812">Transmembrane</keyword>
<feature type="transmembrane region" description="Helical" evidence="1">
    <location>
        <begin position="95"/>
        <end position="115"/>
    </location>
</feature>
<feature type="transmembrane region" description="Helical" evidence="1">
    <location>
        <begin position="814"/>
        <end position="834"/>
    </location>
</feature>
<feature type="transmembrane region" description="Helical" evidence="1">
    <location>
        <begin position="418"/>
        <end position="437"/>
    </location>
</feature>
<feature type="transmembrane region" description="Helical" evidence="1">
    <location>
        <begin position="152"/>
        <end position="171"/>
    </location>
</feature>
<feature type="transmembrane region" description="Helical" evidence="1">
    <location>
        <begin position="478"/>
        <end position="498"/>
    </location>
</feature>
<feature type="transmembrane region" description="Helical" evidence="1">
    <location>
        <begin position="782"/>
        <end position="802"/>
    </location>
</feature>
<sequence length="886" mass="96367">MVSENDQQDLEFLWKWRRYLLLLATLVASVTYGAGLNPPGAVWSQDQVPGSNSAREHRAGAVHRPTPLAPAPAAVYPFRVGDPVLVSTYSHRYTVFFYCNATAFVASLVIIMFLLDRRISNNPVGLAVLRLAMLLDLLALMAAFAAGSCRNVVASIYVSALFAVVFVYVAIHHHVPLRGKAPDAPTNTEEKRRLKERRKFLFLLATFATPLTYAAGLAPPGGFWSETMAGHRAGAPLLHDGRYKIRYHAFFYANANSFVASLAIIMWLMINTLRDRLGHSEPLLVCVLVELVGLMAAYAAGSCRWITTTVYIVSLIGAVLLYIVLHAAVVQGLFNFNICGEAILQKLKSIETTITVDDGQEDKLEQSRSLVLLLATLATTVTYQAGLNPPGGVWPEGQPNHTAGNPVLHDMHPKRYMAFYHCNTAAFVASVVVIIIVESKRLSTVWGAMLLKTAMVLDLFGLTGAYVAGSCRDTTTTIYVSALAVAVFVYSIAKVIAFKAGGKLSLAMRCMQSIGNKLLSCMPSSPSSDELEILELERTRKFLLQLAILAATVTYQTGLNPPGGFWQETESKGERSLTAGDPVLLDHYGVRYQVFFYCNATGFMASVAVILLLVHPTLSKEGIRSMALQVCVIVGLLGLMGAYATGSCRKLRTSIYVFALVAAVVAFLVLEILLYLYARRRHFWFPQCLQKLQLLKPLSSAPDGRNKGKGPTYPMRKSLMLLGILAASVTYQAGLAPPGGTWGDDDTASYPSLLLAPSPPASYLSHAGNPILLDTYPKRYQAFFYCNATSFVASIVVIMLALHGTVKKGGTPFWVIHGMRAAMVLDLLGLLGAYAAGSCRDSETSAYVITLVTAVVVFITIYVMLSIGRRADDDLSDEIIPVTSLL</sequence>
<feature type="transmembrane region" description="Helical" evidence="1">
    <location>
        <begin position="305"/>
        <end position="325"/>
    </location>
</feature>
<feature type="domain" description="PGG" evidence="2">
    <location>
        <begin position="715"/>
        <end position="840"/>
    </location>
</feature>
<name>A0A3B6U1S9_WHEAT</name>
<dbReference type="STRING" id="4565.A0A3B6U1S9"/>
<feature type="domain" description="PGG" evidence="2">
    <location>
        <begin position="362"/>
        <end position="472"/>
    </location>
</feature>
<protein>
    <recommendedName>
        <fullName evidence="2">PGG domain-containing protein</fullName>
    </recommendedName>
</protein>
<dbReference type="Gramene" id="TraesCAD_scaffold_080768_01G000100.1">
    <property type="protein sequence ID" value="TraesCAD_scaffold_080768_01G000100.1"/>
    <property type="gene ID" value="TraesCAD_scaffold_080768_01G000100"/>
</dbReference>
<dbReference type="AlphaFoldDB" id="A0A3B6U1S9"/>
<accession>A0A3B6U1S9</accession>
<evidence type="ECO:0000256" key="1">
    <source>
        <dbReference type="SAM" id="Phobius"/>
    </source>
</evidence>
<feature type="transmembrane region" description="Helical" evidence="1">
    <location>
        <begin position="655"/>
        <end position="677"/>
    </location>
</feature>
<dbReference type="Gramene" id="TraesCLE_scaffold_113521_01G000500.1">
    <property type="protein sequence ID" value="TraesCLE_scaffold_113521_01G000500.1"/>
    <property type="gene ID" value="TraesCLE_scaffold_113521_01G000500"/>
</dbReference>
<dbReference type="Gramene" id="TraesROB_scaffold_075463_01G000100.1">
    <property type="protein sequence ID" value="TraesROB_scaffold_075463_01G000100.1"/>
    <property type="gene ID" value="TraesROB_scaffold_075463_01G000100"/>
</dbReference>
<evidence type="ECO:0000313" key="3">
    <source>
        <dbReference type="EnsemblPlants" id="TraesCSU02G125600.1.cds1"/>
    </source>
</evidence>
<dbReference type="RefSeq" id="XP_044378577.1">
    <property type="nucleotide sequence ID" value="XM_044522642.1"/>
</dbReference>
<evidence type="ECO:0000313" key="4">
    <source>
        <dbReference type="Proteomes" id="UP000019116"/>
    </source>
</evidence>
<dbReference type="Gramene" id="TraesCSU02G125600.1">
    <property type="protein sequence ID" value="TraesCSU02G125600.1.cds1"/>
    <property type="gene ID" value="TraesCSU02G125600"/>
</dbReference>
<dbReference type="PANTHER" id="PTHR24177:SF464">
    <property type="entry name" value="PGG DOMAIN-CONTAINING PROTEIN"/>
    <property type="match status" value="1"/>
</dbReference>
<reference evidence="3" key="1">
    <citation type="submission" date="2018-08" db="EMBL/GenBank/DDBJ databases">
        <authorList>
            <person name="Rossello M."/>
        </authorList>
    </citation>
    <scope>NUCLEOTIDE SEQUENCE [LARGE SCALE GENOMIC DNA]</scope>
    <source>
        <strain evidence="3">cv. Chinese Spring</strain>
    </source>
</reference>
<dbReference type="GO" id="GO:0016020">
    <property type="term" value="C:membrane"/>
    <property type="evidence" value="ECO:0000318"/>
    <property type="project" value="GO_Central"/>
</dbReference>
<feature type="transmembrane region" description="Helical" evidence="1">
    <location>
        <begin position="249"/>
        <end position="270"/>
    </location>
</feature>
<dbReference type="Gramene" id="TraesLDM6B03G03624430.1">
    <property type="protein sequence ID" value="TraesLDM6B03G03624430.1.CDS1"/>
    <property type="gene ID" value="TraesLDM6B03G03624430"/>
</dbReference>
<dbReference type="OMA" id="NICGEAI"/>
<feature type="domain" description="PGG" evidence="2">
    <location>
        <begin position="193"/>
        <end position="304"/>
    </location>
</feature>
<feature type="domain" description="PGG" evidence="2">
    <location>
        <begin position="536"/>
        <end position="649"/>
    </location>
</feature>
<dbReference type="Gramene" id="TraesCAD_scaffold_080768_01G000600.1">
    <property type="protein sequence ID" value="TraesCAD_scaffold_080768_01G000600.1"/>
    <property type="gene ID" value="TraesCAD_scaffold_080768_01G000600"/>
</dbReference>
<feature type="transmembrane region" description="Helical" evidence="1">
    <location>
        <begin position="594"/>
        <end position="614"/>
    </location>
</feature>
<feature type="transmembrane region" description="Helical" evidence="1">
    <location>
        <begin position="127"/>
        <end position="146"/>
    </location>
</feature>
<feature type="transmembrane region" description="Helical" evidence="1">
    <location>
        <begin position="542"/>
        <end position="559"/>
    </location>
</feature>
<feature type="domain" description="PGG" evidence="2">
    <location>
        <begin position="13"/>
        <end position="52"/>
    </location>
</feature>
<reference evidence="3" key="2">
    <citation type="submission" date="2018-10" db="UniProtKB">
        <authorList>
            <consortium name="EnsemblPlants"/>
        </authorList>
    </citation>
    <scope>IDENTIFICATION</scope>
</reference>
<keyword evidence="1" id="KW-0472">Membrane</keyword>
<feature type="transmembrane region" description="Helical" evidence="1">
    <location>
        <begin position="200"/>
        <end position="218"/>
    </location>
</feature>
<dbReference type="InterPro" id="IPR026961">
    <property type="entry name" value="PGG_dom"/>
</dbReference>
<keyword evidence="4" id="KW-1185">Reference proteome</keyword>